<keyword evidence="3" id="KW-1185">Reference proteome</keyword>
<comment type="caution">
    <text evidence="1">The sequence shown here is derived from an EMBL/GenBank/DDBJ whole genome shotgun (WGS) entry which is preliminary data.</text>
</comment>
<dbReference type="EMBL" id="RJUF01000091">
    <property type="protein sequence ID" value="MCP9764188.1"/>
    <property type="molecule type" value="Genomic_DNA"/>
</dbReference>
<evidence type="ECO:0000313" key="3">
    <source>
        <dbReference type="Proteomes" id="UP001204144"/>
    </source>
</evidence>
<protein>
    <submittedName>
        <fullName evidence="1">Uncharacterized protein</fullName>
    </submittedName>
</protein>
<dbReference type="EMBL" id="RJUF01000012">
    <property type="protein sequence ID" value="MCP9762655.1"/>
    <property type="molecule type" value="Genomic_DNA"/>
</dbReference>
<name>A0AAE3KWC6_9BACT</name>
<reference evidence="1 3" key="1">
    <citation type="submission" date="2018-11" db="EMBL/GenBank/DDBJ databases">
        <title>Novel bacteria species description.</title>
        <authorList>
            <person name="Han J.-H."/>
        </authorList>
    </citation>
    <scope>NUCLEOTIDE SEQUENCE [LARGE SCALE GENOMIC DNA]</scope>
    <source>
        <strain evidence="1 3">KCTC23259</strain>
    </source>
</reference>
<sequence>MQKLKDIIDQRIAAKGYTKDLIINAIGMSRAGWYSALEKESFSLKNFKKLSDLLDIEPNKYFEYGSEIDIYQLKEPEIPYRKVKNYTNEVLKSEGSESETVKELLKQNAELIAIIKNLTK</sequence>
<accession>A0AAE3KWC6</accession>
<gene>
    <name evidence="1" type="ORF">EGI31_06780</name>
    <name evidence="2" type="ORF">EGI31_14645</name>
</gene>
<organism evidence="1 3">
    <name type="scientific">Lacihabitans soyangensis</name>
    <dbReference type="NCBI Taxonomy" id="869394"/>
    <lineage>
        <taxon>Bacteria</taxon>
        <taxon>Pseudomonadati</taxon>
        <taxon>Bacteroidota</taxon>
        <taxon>Cytophagia</taxon>
        <taxon>Cytophagales</taxon>
        <taxon>Leadbetterellaceae</taxon>
        <taxon>Lacihabitans</taxon>
    </lineage>
</organism>
<evidence type="ECO:0000313" key="1">
    <source>
        <dbReference type="EMBL" id="MCP9762655.1"/>
    </source>
</evidence>
<evidence type="ECO:0000313" key="2">
    <source>
        <dbReference type="EMBL" id="MCP9764188.1"/>
    </source>
</evidence>
<dbReference type="Proteomes" id="UP001204144">
    <property type="component" value="Unassembled WGS sequence"/>
</dbReference>
<proteinExistence type="predicted"/>
<dbReference type="RefSeq" id="WP_255036425.1">
    <property type="nucleotide sequence ID" value="NZ_RJUF01000012.1"/>
</dbReference>
<dbReference type="AlphaFoldDB" id="A0AAE3KWC6"/>